<reference evidence="2 3" key="1">
    <citation type="submission" date="2019-07" db="EMBL/GenBank/DDBJ databases">
        <title>The pathways for chlorine oxyanion respiration interact through the shared metabolite chlorate.</title>
        <authorList>
            <person name="Barnum T.P."/>
            <person name="Cheng Y."/>
            <person name="Hill K.A."/>
            <person name="Lucas L.N."/>
            <person name="Carlson H.K."/>
            <person name="Coates J.D."/>
        </authorList>
    </citation>
    <scope>NUCLEOTIDE SEQUENCE [LARGE SCALE GENOMIC DNA]</scope>
    <source>
        <strain evidence="2 3">SFB-3</strain>
    </source>
</reference>
<dbReference type="Pfam" id="PF11346">
    <property type="entry name" value="DUF3149"/>
    <property type="match status" value="1"/>
</dbReference>
<accession>A0A557QHA8</accession>
<evidence type="ECO:0000313" key="2">
    <source>
        <dbReference type="EMBL" id="TVO52297.1"/>
    </source>
</evidence>
<protein>
    <submittedName>
        <fullName evidence="2">DUF3149 domain-containing protein</fullName>
    </submittedName>
</protein>
<name>A0A557QHA8_9RHOO</name>
<dbReference type="RefSeq" id="WP_144310871.1">
    <property type="nucleotide sequence ID" value="NZ_VMNK01000017.1"/>
</dbReference>
<dbReference type="InterPro" id="IPR021494">
    <property type="entry name" value="DUF3149"/>
</dbReference>
<dbReference type="EMBL" id="VMNK01000017">
    <property type="protein sequence ID" value="TVO52297.1"/>
    <property type="molecule type" value="Genomic_DNA"/>
</dbReference>
<dbReference type="Proteomes" id="UP000319502">
    <property type="component" value="Unassembled WGS sequence"/>
</dbReference>
<proteinExistence type="predicted"/>
<organism evidence="2 3">
    <name type="scientific">Denitromonas halophila</name>
    <dbReference type="NCBI Taxonomy" id="1629404"/>
    <lineage>
        <taxon>Bacteria</taxon>
        <taxon>Pseudomonadati</taxon>
        <taxon>Pseudomonadota</taxon>
        <taxon>Betaproteobacteria</taxon>
        <taxon>Rhodocyclales</taxon>
        <taxon>Zoogloeaceae</taxon>
        <taxon>Denitromonas</taxon>
    </lineage>
</organism>
<keyword evidence="1" id="KW-0472">Membrane</keyword>
<keyword evidence="1" id="KW-1133">Transmembrane helix</keyword>
<keyword evidence="1" id="KW-0812">Transmembrane</keyword>
<dbReference type="AlphaFoldDB" id="A0A557QHA8"/>
<keyword evidence="3" id="KW-1185">Reference proteome</keyword>
<gene>
    <name evidence="2" type="ORF">FHP91_17875</name>
</gene>
<sequence>MAFKELFSTDIGLLSVFTIAFIIGMAIFLGRYVKQHVEEDERTHGQGQ</sequence>
<evidence type="ECO:0000256" key="1">
    <source>
        <dbReference type="SAM" id="Phobius"/>
    </source>
</evidence>
<feature type="transmembrane region" description="Helical" evidence="1">
    <location>
        <begin position="12"/>
        <end position="33"/>
    </location>
</feature>
<comment type="caution">
    <text evidence="2">The sequence shown here is derived from an EMBL/GenBank/DDBJ whole genome shotgun (WGS) entry which is preliminary data.</text>
</comment>
<evidence type="ECO:0000313" key="3">
    <source>
        <dbReference type="Proteomes" id="UP000319502"/>
    </source>
</evidence>
<dbReference type="OrthoDB" id="8594755at2"/>